<dbReference type="PANTHER" id="PTHR11061:SF30">
    <property type="entry name" value="TRNA (URACIL(54)-C(5))-METHYLTRANSFERASE"/>
    <property type="match status" value="1"/>
</dbReference>
<dbReference type="NCBIfam" id="TIGR00479">
    <property type="entry name" value="rumA"/>
    <property type="match status" value="1"/>
</dbReference>
<dbReference type="Gene3D" id="2.40.50.140">
    <property type="entry name" value="Nucleic acid-binding proteins"/>
    <property type="match status" value="1"/>
</dbReference>
<feature type="binding site" evidence="4">
    <location>
        <position position="503"/>
    </location>
    <ligand>
        <name>S-adenosyl-L-methionine</name>
        <dbReference type="ChEBI" id="CHEBI:59789"/>
    </ligand>
</feature>
<dbReference type="PROSITE" id="PS51687">
    <property type="entry name" value="SAM_MT_RNA_M5U"/>
    <property type="match status" value="1"/>
</dbReference>
<dbReference type="InterPro" id="IPR002792">
    <property type="entry name" value="TRAM_dom"/>
</dbReference>
<dbReference type="EMBL" id="JBJQOH010000004">
    <property type="protein sequence ID" value="KAL3686771.1"/>
    <property type="molecule type" value="Genomic_DNA"/>
</dbReference>
<evidence type="ECO:0000256" key="4">
    <source>
        <dbReference type="PROSITE-ProRule" id="PRU01024"/>
    </source>
</evidence>
<proteinExistence type="inferred from homology"/>
<evidence type="ECO:0000259" key="5">
    <source>
        <dbReference type="PROSITE" id="PS50926"/>
    </source>
</evidence>
<dbReference type="GO" id="GO:0001510">
    <property type="term" value="P:RNA methylation"/>
    <property type="evidence" value="ECO:0007669"/>
    <property type="project" value="UniProtKB-ARBA"/>
</dbReference>
<dbReference type="Gene3D" id="3.40.50.150">
    <property type="entry name" value="Vaccinia Virus protein VP39"/>
    <property type="match status" value="1"/>
</dbReference>
<dbReference type="InterPro" id="IPR012340">
    <property type="entry name" value="NA-bd_OB-fold"/>
</dbReference>
<protein>
    <recommendedName>
        <fullName evidence="5">TRAM domain-containing protein</fullName>
    </recommendedName>
</protein>
<comment type="caution">
    <text evidence="4">Lacks conserved residue(s) required for the propagation of feature annotation.</text>
</comment>
<dbReference type="SUPFAM" id="SSF53335">
    <property type="entry name" value="S-adenosyl-L-methionine-dependent methyltransferases"/>
    <property type="match status" value="1"/>
</dbReference>
<reference evidence="6 7" key="1">
    <citation type="submission" date="2024-09" db="EMBL/GenBank/DDBJ databases">
        <title>Chromosome-scale assembly of Riccia sorocarpa.</title>
        <authorList>
            <person name="Paukszto L."/>
        </authorList>
    </citation>
    <scope>NUCLEOTIDE SEQUENCE [LARGE SCALE GENOMIC DNA]</scope>
    <source>
        <strain evidence="6">LP-2024</strain>
        <tissue evidence="6">Aerial parts of the thallus</tissue>
    </source>
</reference>
<organism evidence="6 7">
    <name type="scientific">Riccia sorocarpa</name>
    <dbReference type="NCBI Taxonomy" id="122646"/>
    <lineage>
        <taxon>Eukaryota</taxon>
        <taxon>Viridiplantae</taxon>
        <taxon>Streptophyta</taxon>
        <taxon>Embryophyta</taxon>
        <taxon>Marchantiophyta</taxon>
        <taxon>Marchantiopsida</taxon>
        <taxon>Marchantiidae</taxon>
        <taxon>Marchantiales</taxon>
        <taxon>Ricciaceae</taxon>
        <taxon>Riccia</taxon>
    </lineage>
</organism>
<dbReference type="AlphaFoldDB" id="A0ABD3H9J4"/>
<dbReference type="CDD" id="cd02440">
    <property type="entry name" value="AdoMet_MTases"/>
    <property type="match status" value="1"/>
</dbReference>
<keyword evidence="1 4" id="KW-0489">Methyltransferase</keyword>
<dbReference type="Pfam" id="PF13847">
    <property type="entry name" value="Methyltransf_31"/>
    <property type="match status" value="1"/>
</dbReference>
<dbReference type="Gene3D" id="2.40.50.1070">
    <property type="match status" value="1"/>
</dbReference>
<keyword evidence="2 4" id="KW-0808">Transferase</keyword>
<dbReference type="GO" id="GO:0008173">
    <property type="term" value="F:RNA methyltransferase activity"/>
    <property type="evidence" value="ECO:0007669"/>
    <property type="project" value="UniProtKB-ARBA"/>
</dbReference>
<dbReference type="FunFam" id="3.40.50.150:FF:000009">
    <property type="entry name" value="23S rRNA (Uracil(1939)-C(5))-methyltransferase RlmD"/>
    <property type="match status" value="1"/>
</dbReference>
<sequence length="582" mass="65139">MALWRSVSTVCCSSLGSRSAVVPLRTCSIPATRIRASSSAVDRTRPAFEDVDEKLLEPVERSQWDPREGKQSNFYPKKGQDIELVCDSLAYKGHGVCKVVDTGFVLLCERALPGERLIARVLRKRRGFAEAYKLKTISVHDNAVVAPCQHFGDCGGCKTQNLAYHAQLYEKEQQVHHLIARIGRFGFSQPEGPTGSYLKPIVPCSMEYHYRNKMEFSFGTQKWVPAVSYNAVSGNEGTEESQQTLSVTTQQSEDFVLGLHAPKRFDRILPINECLLQHDVANQILKKVKTYCSANSEKMPAYNAHTHKGFLRHFMIRTGSDSNTGSLQVMVNLVTSSFQPELVQPLVSSLVKEFPQIVSFVNNVATGVGNTSQSAEEQGFARKPYNYRNPERNSLRNFRQFILPDEYPTEVLYRIVEDGCSLRGDGTEIILDLFCGTGTIGLSIAKGAKHVYGYELVPEAVADARRNAERNGIMNATFIQGDLNKLKDDFNQEFPKPDIVITDPNRPGMHPKLIKYLLKLKARRIVYVSCNPSTCARDLDWLCHGGEGGLEPQTYRLVSVQPVDMFPHTPHIECVCVLDLIE</sequence>
<dbReference type="PROSITE" id="PS50926">
    <property type="entry name" value="TRAM"/>
    <property type="match status" value="1"/>
</dbReference>
<evidence type="ECO:0000313" key="7">
    <source>
        <dbReference type="Proteomes" id="UP001633002"/>
    </source>
</evidence>
<dbReference type="PROSITE" id="PS01231">
    <property type="entry name" value="TRMA_2"/>
    <property type="match status" value="1"/>
</dbReference>
<dbReference type="InterPro" id="IPR029063">
    <property type="entry name" value="SAM-dependent_MTases_sf"/>
</dbReference>
<dbReference type="Proteomes" id="UP001633002">
    <property type="component" value="Unassembled WGS sequence"/>
</dbReference>
<dbReference type="GO" id="GO:0008757">
    <property type="term" value="F:S-adenosylmethionine-dependent methyltransferase activity"/>
    <property type="evidence" value="ECO:0007669"/>
    <property type="project" value="UniProtKB-ARBA"/>
</dbReference>
<dbReference type="InterPro" id="IPR010280">
    <property type="entry name" value="U5_MeTrfase_fam"/>
</dbReference>
<feature type="binding site" evidence="4">
    <location>
        <position position="434"/>
    </location>
    <ligand>
        <name>S-adenosyl-L-methionine</name>
        <dbReference type="ChEBI" id="CHEBI:59789"/>
    </ligand>
</feature>
<keyword evidence="3 4" id="KW-0949">S-adenosyl-L-methionine</keyword>
<keyword evidence="7" id="KW-1185">Reference proteome</keyword>
<comment type="caution">
    <text evidence="6">The sequence shown here is derived from an EMBL/GenBank/DDBJ whole genome shotgun (WGS) entry which is preliminary data.</text>
</comment>
<dbReference type="InterPro" id="IPR030391">
    <property type="entry name" value="MeTrfase_TrmA_CS"/>
</dbReference>
<feature type="active site" description="Nucleophile" evidence="4">
    <location>
        <position position="530"/>
    </location>
</feature>
<dbReference type="FunFam" id="2.40.50.1070:FF:000003">
    <property type="entry name" value="23S rRNA (Uracil-5-)-methyltransferase RumA"/>
    <property type="match status" value="1"/>
</dbReference>
<dbReference type="SUPFAM" id="SSF50249">
    <property type="entry name" value="Nucleic acid-binding proteins"/>
    <property type="match status" value="1"/>
</dbReference>
<dbReference type="PANTHER" id="PTHR11061">
    <property type="entry name" value="RNA M5U METHYLTRANSFERASE"/>
    <property type="match status" value="1"/>
</dbReference>
<evidence type="ECO:0000256" key="3">
    <source>
        <dbReference type="ARBA" id="ARBA00022691"/>
    </source>
</evidence>
<dbReference type="InterPro" id="IPR025714">
    <property type="entry name" value="Methyltranfer_dom"/>
</dbReference>
<feature type="binding site" evidence="4">
    <location>
        <position position="455"/>
    </location>
    <ligand>
        <name>S-adenosyl-L-methionine</name>
        <dbReference type="ChEBI" id="CHEBI:59789"/>
    </ligand>
</feature>
<comment type="similarity">
    <text evidence="4">Belongs to the class I-like SAM-binding methyltransferase superfamily. RNA M5U methyltransferase family.</text>
</comment>
<feature type="domain" description="TRAM" evidence="5">
    <location>
        <begin position="75"/>
        <end position="135"/>
    </location>
</feature>
<evidence type="ECO:0000313" key="6">
    <source>
        <dbReference type="EMBL" id="KAL3686771.1"/>
    </source>
</evidence>
<accession>A0ABD3H9J4</accession>
<name>A0ABD3H9J4_9MARC</name>
<dbReference type="GO" id="GO:0006396">
    <property type="term" value="P:RNA processing"/>
    <property type="evidence" value="ECO:0007669"/>
    <property type="project" value="UniProtKB-ARBA"/>
</dbReference>
<gene>
    <name evidence="6" type="ORF">R1sor_013080</name>
</gene>
<evidence type="ECO:0000256" key="1">
    <source>
        <dbReference type="ARBA" id="ARBA00022603"/>
    </source>
</evidence>
<evidence type="ECO:0000256" key="2">
    <source>
        <dbReference type="ARBA" id="ARBA00022679"/>
    </source>
</evidence>